<feature type="chain" id="PRO_5039662971" evidence="2">
    <location>
        <begin position="22"/>
        <end position="448"/>
    </location>
</feature>
<comment type="caution">
    <text evidence="3">The sequence shown here is derived from an EMBL/GenBank/DDBJ whole genome shotgun (WGS) entry which is preliminary data.</text>
</comment>
<dbReference type="PANTHER" id="PTHR43649">
    <property type="entry name" value="ARABINOSE-BINDING PROTEIN-RELATED"/>
    <property type="match status" value="1"/>
</dbReference>
<dbReference type="Pfam" id="PF13416">
    <property type="entry name" value="SBP_bac_8"/>
    <property type="match status" value="1"/>
</dbReference>
<feature type="signal peptide" evidence="2">
    <location>
        <begin position="1"/>
        <end position="21"/>
    </location>
</feature>
<evidence type="ECO:0000256" key="1">
    <source>
        <dbReference type="SAM" id="MobiDB-lite"/>
    </source>
</evidence>
<dbReference type="GeneID" id="93303533"/>
<evidence type="ECO:0000313" key="4">
    <source>
        <dbReference type="Proteomes" id="UP000095003"/>
    </source>
</evidence>
<dbReference type="InterPro" id="IPR006059">
    <property type="entry name" value="SBP"/>
</dbReference>
<dbReference type="EMBL" id="MCGI01000004">
    <property type="protein sequence ID" value="ODM10139.1"/>
    <property type="molecule type" value="Genomic_DNA"/>
</dbReference>
<evidence type="ECO:0000256" key="2">
    <source>
        <dbReference type="SAM" id="SignalP"/>
    </source>
</evidence>
<reference evidence="3 4" key="1">
    <citation type="submission" date="2016-07" db="EMBL/GenBank/DDBJ databases">
        <title>Characterization of isolates of Eisenbergiella tayi derived from blood cultures, using whole genome sequencing.</title>
        <authorList>
            <person name="Burdz T."/>
            <person name="Wiebe D."/>
            <person name="Huynh C."/>
            <person name="Bernard K."/>
        </authorList>
    </citation>
    <scope>NUCLEOTIDE SEQUENCE [LARGE SCALE GENOMIC DNA]</scope>
    <source>
        <strain evidence="3 4">NML 120489</strain>
    </source>
</reference>
<proteinExistence type="predicted"/>
<dbReference type="SUPFAM" id="SSF53850">
    <property type="entry name" value="Periplasmic binding protein-like II"/>
    <property type="match status" value="1"/>
</dbReference>
<dbReference type="PANTHER" id="PTHR43649:SF12">
    <property type="entry name" value="DIACETYLCHITOBIOSE BINDING PROTEIN DASA"/>
    <property type="match status" value="1"/>
</dbReference>
<dbReference type="RefSeq" id="WP_069158433.1">
    <property type="nucleotide sequence ID" value="NZ_DBFYTC010000063.1"/>
</dbReference>
<sequence>MSKRILSYLLGAAMCISILSGCGGQQTNGGEVTESSVSSQAGENEEGGKKEDGREITIWCWDTSDNNKNMYAEFTKDTGIEVNLVAVESKDMTQKLQTTLASGGEMPDIAWLEATYRGKLLSLDIWEDITKEPYNFDTSQVMDYLIPLETSESGIYVGPECPSVAGLAYKRELAKEFLGTDDPKELEKMLSDWDSFIEKGKEVVDKSGGTVYMLSSLGAAGQILKGQSTEPFIVDNKLNLDTSMRPILEKLVEMKQVGMIDVLDFNSAEEGASYARNEDIFYPCANWSLEFTIKSNDKDGSGRWGFMLPPGGPFPWGGTVSAVPKDAVHKEEAVEFLKYFWLTEKGGELNRDYVGNFTSYKPAYEDESFYSRPDEFFAGQDVLKVIAQDVLPNIKGVRLPSRYDQDIDDVYNLALKTINASSDGNVSVDKLLESMKDELLTKQPDLSE</sequence>
<feature type="region of interest" description="Disordered" evidence="1">
    <location>
        <begin position="27"/>
        <end position="51"/>
    </location>
</feature>
<evidence type="ECO:0000313" key="3">
    <source>
        <dbReference type="EMBL" id="ODM10139.1"/>
    </source>
</evidence>
<keyword evidence="2" id="KW-0732">Signal</keyword>
<accession>A0A1E3AN60</accession>
<dbReference type="InterPro" id="IPR050490">
    <property type="entry name" value="Bact_solute-bd_prot1"/>
</dbReference>
<dbReference type="Proteomes" id="UP000095003">
    <property type="component" value="Unassembled WGS sequence"/>
</dbReference>
<dbReference type="AlphaFoldDB" id="A0A1E3AN60"/>
<name>A0A1E3AN60_9FIRM</name>
<feature type="compositionally biased region" description="Polar residues" evidence="1">
    <location>
        <begin position="28"/>
        <end position="41"/>
    </location>
</feature>
<gene>
    <name evidence="3" type="primary">lacE_5</name>
    <name evidence="3" type="ORF">BEH84_04508</name>
</gene>
<organism evidence="3 4">
    <name type="scientific">Eisenbergiella tayi</name>
    <dbReference type="NCBI Taxonomy" id="1432052"/>
    <lineage>
        <taxon>Bacteria</taxon>
        <taxon>Bacillati</taxon>
        <taxon>Bacillota</taxon>
        <taxon>Clostridia</taxon>
        <taxon>Lachnospirales</taxon>
        <taxon>Lachnospiraceae</taxon>
        <taxon>Eisenbergiella</taxon>
    </lineage>
</organism>
<protein>
    <submittedName>
        <fullName evidence="3">Lactose-binding protein</fullName>
    </submittedName>
</protein>
<dbReference type="PROSITE" id="PS51257">
    <property type="entry name" value="PROKAR_LIPOPROTEIN"/>
    <property type="match status" value="1"/>
</dbReference>
<dbReference type="PATRIC" id="fig|1432052.3.peg.5001"/>
<dbReference type="Gene3D" id="3.40.190.10">
    <property type="entry name" value="Periplasmic binding protein-like II"/>
    <property type="match status" value="1"/>
</dbReference>